<dbReference type="EMBL" id="QKVO01000003">
    <property type="protein sequence ID" value="RAO95148.1"/>
    <property type="molecule type" value="Genomic_DNA"/>
</dbReference>
<feature type="domain" description="ABC transporter" evidence="5">
    <location>
        <begin position="11"/>
        <end position="244"/>
    </location>
</feature>
<dbReference type="Gene3D" id="3.40.50.300">
    <property type="entry name" value="P-loop containing nucleotide triphosphate hydrolases"/>
    <property type="match status" value="1"/>
</dbReference>
<dbReference type="InterPro" id="IPR003439">
    <property type="entry name" value="ABC_transporter-like_ATP-bd"/>
</dbReference>
<dbReference type="CDD" id="cd03255">
    <property type="entry name" value="ABC_MJ0796_LolCDE_FtsE"/>
    <property type="match status" value="1"/>
</dbReference>
<dbReference type="PANTHER" id="PTHR42798">
    <property type="entry name" value="LIPOPROTEIN-RELEASING SYSTEM ATP-BINDING PROTEIN LOLD"/>
    <property type="match status" value="1"/>
</dbReference>
<dbReference type="SUPFAM" id="SSF52540">
    <property type="entry name" value="P-loop containing nucleoside triphosphate hydrolases"/>
    <property type="match status" value="1"/>
</dbReference>
<dbReference type="InterPro" id="IPR003593">
    <property type="entry name" value="AAA+_ATPase"/>
</dbReference>
<dbReference type="AlphaFoldDB" id="A0A328PQJ2"/>
<dbReference type="GO" id="GO:0016887">
    <property type="term" value="F:ATP hydrolysis activity"/>
    <property type="evidence" value="ECO:0007669"/>
    <property type="project" value="InterPro"/>
</dbReference>
<protein>
    <submittedName>
        <fullName evidence="6">ABC transporter ATP-binding protein</fullName>
    </submittedName>
</protein>
<keyword evidence="2" id="KW-0813">Transport</keyword>
<dbReference type="PANTHER" id="PTHR42798:SF2">
    <property type="entry name" value="ABC TRANSPORTER ATP-BINDING PROTEIN MG467-RELATED"/>
    <property type="match status" value="1"/>
</dbReference>
<organism evidence="6 7">
    <name type="scientific">Mycoplasma wenyonii</name>
    <dbReference type="NCBI Taxonomy" id="65123"/>
    <lineage>
        <taxon>Bacteria</taxon>
        <taxon>Bacillati</taxon>
        <taxon>Mycoplasmatota</taxon>
        <taxon>Mollicutes</taxon>
        <taxon>Mycoplasmataceae</taxon>
        <taxon>Mycoplasma</taxon>
    </lineage>
</organism>
<keyword evidence="4 6" id="KW-0067">ATP-binding</keyword>
<gene>
    <name evidence="6" type="ORF">DNK47_01295</name>
</gene>
<evidence type="ECO:0000256" key="2">
    <source>
        <dbReference type="ARBA" id="ARBA00022448"/>
    </source>
</evidence>
<keyword evidence="7" id="KW-1185">Reference proteome</keyword>
<dbReference type="InterPro" id="IPR017911">
    <property type="entry name" value="MacB-like_ATP-bd"/>
</dbReference>
<keyword evidence="3" id="KW-0547">Nucleotide-binding</keyword>
<dbReference type="Pfam" id="PF00005">
    <property type="entry name" value="ABC_tran"/>
    <property type="match status" value="1"/>
</dbReference>
<reference evidence="7" key="1">
    <citation type="submission" date="2018-06" db="EMBL/GenBank/DDBJ databases">
        <authorList>
            <person name="Martinez Ocampo F."/>
            <person name="Quiroz Castaneda R.E."/>
            <person name="Rojas Lopez X."/>
        </authorList>
    </citation>
    <scope>NUCLEOTIDE SEQUENCE [LARGE SCALE GENOMIC DNA]</scope>
    <source>
        <strain evidence="7">INIFAP02</strain>
    </source>
</reference>
<accession>A0A328PQJ2</accession>
<proteinExistence type="inferred from homology"/>
<evidence type="ECO:0000313" key="6">
    <source>
        <dbReference type="EMBL" id="RAO95148.1"/>
    </source>
</evidence>
<dbReference type="InterPro" id="IPR017871">
    <property type="entry name" value="ABC_transporter-like_CS"/>
</dbReference>
<evidence type="ECO:0000259" key="5">
    <source>
        <dbReference type="PROSITE" id="PS50893"/>
    </source>
</evidence>
<dbReference type="InterPro" id="IPR027417">
    <property type="entry name" value="P-loop_NTPase"/>
</dbReference>
<evidence type="ECO:0000256" key="3">
    <source>
        <dbReference type="ARBA" id="ARBA00022741"/>
    </source>
</evidence>
<dbReference type="PROSITE" id="PS00675">
    <property type="entry name" value="SIGMA54_INTERACT_1"/>
    <property type="match status" value="1"/>
</dbReference>
<dbReference type="Proteomes" id="UP000249762">
    <property type="component" value="Unassembled WGS sequence"/>
</dbReference>
<name>A0A328PQJ2_9MOLU</name>
<comment type="caution">
    <text evidence="6">The sequence shown here is derived from an EMBL/GenBank/DDBJ whole genome shotgun (WGS) entry which is preliminary data.</text>
</comment>
<dbReference type="SMART" id="SM00382">
    <property type="entry name" value="AAA"/>
    <property type="match status" value="1"/>
</dbReference>
<comment type="similarity">
    <text evidence="1">Belongs to the ABC transporter superfamily.</text>
</comment>
<dbReference type="PROSITE" id="PS00211">
    <property type="entry name" value="ABC_TRANSPORTER_1"/>
    <property type="match status" value="1"/>
</dbReference>
<dbReference type="PROSITE" id="PS50893">
    <property type="entry name" value="ABC_TRANSPORTER_2"/>
    <property type="match status" value="1"/>
</dbReference>
<evidence type="ECO:0000256" key="1">
    <source>
        <dbReference type="ARBA" id="ARBA00005417"/>
    </source>
</evidence>
<dbReference type="InterPro" id="IPR025662">
    <property type="entry name" value="Sigma_54_int_dom_ATP-bd_1"/>
</dbReference>
<dbReference type="GO" id="GO:0005524">
    <property type="term" value="F:ATP binding"/>
    <property type="evidence" value="ECO:0007669"/>
    <property type="project" value="UniProtKB-KW"/>
</dbReference>
<evidence type="ECO:0000313" key="7">
    <source>
        <dbReference type="Proteomes" id="UP000249762"/>
    </source>
</evidence>
<dbReference type="OrthoDB" id="9802264at2"/>
<sequence>MVNENNPGYAIECRNLEKWYVNKKTGEYTRVLKNLNLKVKYGELVVILGESGSGKTTLLNILSGMERASNGESIVFSHSLISMDQQQMTQFRAKYLSIIFQNYALIPELTVRENIQVGQRIQTNVRKRLDIDRIAEHLKITPQMSKVPKALSGGQQQRVSIARALAKNPQLIFADEPTGAVDADTCRDILNIFVDINKSFGTTILLITHNRLIAKIANKVIHIDRGMIVSTISQIPMHPNQIDWHG</sequence>
<evidence type="ECO:0000256" key="4">
    <source>
        <dbReference type="ARBA" id="ARBA00022840"/>
    </source>
</evidence>